<keyword evidence="3" id="KW-1185">Reference proteome</keyword>
<evidence type="ECO:0000256" key="1">
    <source>
        <dbReference type="SAM" id="MobiDB-lite"/>
    </source>
</evidence>
<dbReference type="Proteomes" id="UP000053328">
    <property type="component" value="Unassembled WGS sequence"/>
</dbReference>
<sequence>MPRPPKPPMTLKEAKKAYKKEGIGIQYTASQMARADRFDEREAKRKKELEREKQRVDNKRKRDQKEARERAVKQKMLEEGRITVEDTWGKVTASQPRLNKFFGQNAVAASKKNTKDVTTDHKEKNRNMQGDDQPAQGETKTTGHTPGADTTIVRNVLQVKSPSGISCPSVLEKENSSSNTSLSKSHLCNTASEESNSLRHVPNPSSALSELKHAQLNVPSAGSRKLVYDTKPWKVYNPTRTASETEARKPEIRTYTPNEVHDNDGPSVETYFGSKNIEYDPNLHSSVNATALEYQGSDENLSRTTNEVDEEEDFSDGIDDETLLELYDDQYQQATTPRGASADLCSPTSTVTLSSPSCGPEVGQPCTDKEEKPKVLPKSQSNLSDSFTSCFNEIDEDDLIALAEEVEAEISTPLASADKTAENGCFPQVPKHSLGLEKQMSHGTPSPPQLARPEPPLPPRSQPTETKPSSSKPGVVTPLENDSRHKTNTPNPKREPLQGKGIMAPPPAPAHPRIREGKKNSRDDNNNTTTSSVSFQRPESVARTAVSKQRTKRVLPWNKPSKQHYYTNHDNPSDDFDLLGPSTQALMVELAEQAEAQISSCSEGMSGKGSRTR</sequence>
<feature type="compositionally biased region" description="Low complexity" evidence="1">
    <location>
        <begin position="176"/>
        <end position="185"/>
    </location>
</feature>
<feature type="region of interest" description="Disordered" evidence="1">
    <location>
        <begin position="334"/>
        <end position="386"/>
    </location>
</feature>
<feature type="compositionally biased region" description="Polar residues" evidence="1">
    <location>
        <begin position="186"/>
        <end position="195"/>
    </location>
</feature>
<organism evidence="2 3">
    <name type="scientific">Exophiala spinifera</name>
    <dbReference type="NCBI Taxonomy" id="91928"/>
    <lineage>
        <taxon>Eukaryota</taxon>
        <taxon>Fungi</taxon>
        <taxon>Dikarya</taxon>
        <taxon>Ascomycota</taxon>
        <taxon>Pezizomycotina</taxon>
        <taxon>Eurotiomycetes</taxon>
        <taxon>Chaetothyriomycetidae</taxon>
        <taxon>Chaetothyriales</taxon>
        <taxon>Herpotrichiellaceae</taxon>
        <taxon>Exophiala</taxon>
    </lineage>
</organism>
<dbReference type="EMBL" id="KN847499">
    <property type="protein sequence ID" value="KIW11067.1"/>
    <property type="molecule type" value="Genomic_DNA"/>
</dbReference>
<feature type="region of interest" description="Disordered" evidence="1">
    <location>
        <begin position="413"/>
        <end position="580"/>
    </location>
</feature>
<dbReference type="AlphaFoldDB" id="A0A0D1ZDL4"/>
<feature type="compositionally biased region" description="Basic and acidic residues" evidence="1">
    <location>
        <begin position="63"/>
        <end position="74"/>
    </location>
</feature>
<gene>
    <name evidence="2" type="ORF">PV08_10366</name>
</gene>
<reference evidence="2 3" key="1">
    <citation type="submission" date="2015-01" db="EMBL/GenBank/DDBJ databases">
        <title>The Genome Sequence of Exophiala spinifera CBS89968.</title>
        <authorList>
            <consortium name="The Broad Institute Genomics Platform"/>
            <person name="Cuomo C."/>
            <person name="de Hoog S."/>
            <person name="Gorbushina A."/>
            <person name="Stielow B."/>
            <person name="Teixiera M."/>
            <person name="Abouelleil A."/>
            <person name="Chapman S.B."/>
            <person name="Priest M."/>
            <person name="Young S.K."/>
            <person name="Wortman J."/>
            <person name="Nusbaum C."/>
            <person name="Birren B."/>
        </authorList>
    </citation>
    <scope>NUCLEOTIDE SEQUENCE [LARGE SCALE GENOMIC DNA]</scope>
    <source>
        <strain evidence="2 3">CBS 89968</strain>
    </source>
</reference>
<feature type="region of interest" description="Disordered" evidence="1">
    <location>
        <begin position="31"/>
        <end position="74"/>
    </location>
</feature>
<proteinExistence type="predicted"/>
<dbReference type="VEuPathDB" id="FungiDB:PV08_10366"/>
<dbReference type="STRING" id="91928.A0A0D1ZDL4"/>
<protein>
    <submittedName>
        <fullName evidence="2">Uncharacterized protein</fullName>
    </submittedName>
</protein>
<feature type="compositionally biased region" description="Basic and acidic residues" evidence="1">
    <location>
        <begin position="34"/>
        <end position="57"/>
    </location>
</feature>
<feature type="compositionally biased region" description="Acidic residues" evidence="1">
    <location>
        <begin position="307"/>
        <end position="317"/>
    </location>
</feature>
<accession>A0A0D1ZDL4</accession>
<dbReference type="OrthoDB" id="4160688at2759"/>
<feature type="compositionally biased region" description="Pro residues" evidence="1">
    <location>
        <begin position="445"/>
        <end position="461"/>
    </location>
</feature>
<feature type="compositionally biased region" description="Basic and acidic residues" evidence="1">
    <location>
        <begin position="113"/>
        <end position="126"/>
    </location>
</feature>
<feature type="region of interest" description="Disordered" evidence="1">
    <location>
        <begin position="297"/>
        <end position="317"/>
    </location>
</feature>
<evidence type="ECO:0000313" key="3">
    <source>
        <dbReference type="Proteomes" id="UP000053328"/>
    </source>
</evidence>
<dbReference type="HOGENOM" id="CLU_027656_0_0_1"/>
<evidence type="ECO:0000313" key="2">
    <source>
        <dbReference type="EMBL" id="KIW11067.1"/>
    </source>
</evidence>
<feature type="compositionally biased region" description="Basic and acidic residues" evidence="1">
    <location>
        <begin position="513"/>
        <end position="525"/>
    </location>
</feature>
<dbReference type="RefSeq" id="XP_016231283.1">
    <property type="nucleotide sequence ID" value="XM_016384681.1"/>
</dbReference>
<dbReference type="GeneID" id="27337449"/>
<name>A0A0D1ZDL4_9EURO</name>
<feature type="compositionally biased region" description="Low complexity" evidence="1">
    <location>
        <begin position="344"/>
        <end position="358"/>
    </location>
</feature>
<feature type="region of interest" description="Disordered" evidence="1">
    <location>
        <begin position="101"/>
        <end position="206"/>
    </location>
</feature>